<evidence type="ECO:0000313" key="2">
    <source>
        <dbReference type="Proteomes" id="UP000249451"/>
    </source>
</evidence>
<sequence length="208" mass="23661">MRIGVALIPTASDSLRLADFSYRCRNYFEHATPTIDSEHRLPHLDLITTYLGAGDEQRDLIQLVLDEYVARGRLLSRRYTARLTHIDCHPDRHVFAYLARLRWINELADAAFAAVRPYIDQNQIPHIDTAALNSHERANQMIFGTRFIDEQFVPHITLGTSLNRRLDPAITDLADPGILGCTLTFDRIVVYAAADDGSIDRIIDSRNF</sequence>
<evidence type="ECO:0000313" key="1">
    <source>
        <dbReference type="EMBL" id="PZP03263.1"/>
    </source>
</evidence>
<proteinExistence type="predicted"/>
<dbReference type="EMBL" id="QFNY01000015">
    <property type="protein sequence ID" value="PZP03263.1"/>
    <property type="molecule type" value="Genomic_DNA"/>
</dbReference>
<protein>
    <recommendedName>
        <fullName evidence="3">2'-5' RNA ligase family protein</fullName>
    </recommendedName>
</protein>
<organism evidence="1 2">
    <name type="scientific">Corynebacterium urealyticum</name>
    <dbReference type="NCBI Taxonomy" id="43771"/>
    <lineage>
        <taxon>Bacteria</taxon>
        <taxon>Bacillati</taxon>
        <taxon>Actinomycetota</taxon>
        <taxon>Actinomycetes</taxon>
        <taxon>Mycobacteriales</taxon>
        <taxon>Corynebacteriaceae</taxon>
        <taxon>Corynebacterium</taxon>
    </lineage>
</organism>
<dbReference type="Proteomes" id="UP000249451">
    <property type="component" value="Unassembled WGS sequence"/>
</dbReference>
<comment type="caution">
    <text evidence="1">The sequence shown here is derived from an EMBL/GenBank/DDBJ whole genome shotgun (WGS) entry which is preliminary data.</text>
</comment>
<dbReference type="AlphaFoldDB" id="A0A2W5BBM6"/>
<accession>A0A2W5BBM6</accession>
<name>A0A2W5BBM6_9CORY</name>
<gene>
    <name evidence="1" type="ORF">DI609_01255</name>
</gene>
<evidence type="ECO:0008006" key="3">
    <source>
        <dbReference type="Google" id="ProtNLM"/>
    </source>
</evidence>
<reference evidence="1 2" key="1">
    <citation type="submission" date="2017-11" db="EMBL/GenBank/DDBJ databases">
        <title>Infants hospitalized years apart are colonized by the same room-sourced microbial strains.</title>
        <authorList>
            <person name="Brooks B."/>
            <person name="Olm M.R."/>
            <person name="Firek B.A."/>
            <person name="Baker R."/>
            <person name="Thomas B.C."/>
            <person name="Morowitz M.J."/>
            <person name="Banfield J.F."/>
        </authorList>
    </citation>
    <scope>NUCLEOTIDE SEQUENCE [LARGE SCALE GENOMIC DNA]</scope>
    <source>
        <strain evidence="1">S2_012_000_R3_87</strain>
    </source>
</reference>